<protein>
    <recommendedName>
        <fullName evidence="3">EF-hand domain-containing protein</fullName>
    </recommendedName>
</protein>
<evidence type="ECO:0000256" key="2">
    <source>
        <dbReference type="SAM" id="MobiDB-lite"/>
    </source>
</evidence>
<feature type="compositionally biased region" description="Basic and acidic residues" evidence="2">
    <location>
        <begin position="190"/>
        <end position="208"/>
    </location>
</feature>
<dbReference type="HOGENOM" id="CLU_710689_0_0_1"/>
<organism evidence="4">
    <name type="scientific">Guillardia theta (strain CCMP2712)</name>
    <name type="common">Cryptophyte</name>
    <dbReference type="NCBI Taxonomy" id="905079"/>
    <lineage>
        <taxon>Eukaryota</taxon>
        <taxon>Cryptophyceae</taxon>
        <taxon>Pyrenomonadales</taxon>
        <taxon>Geminigeraceae</taxon>
        <taxon>Guillardia</taxon>
    </lineage>
</organism>
<gene>
    <name evidence="4" type="ORF">GUITHDRAFT_138894</name>
</gene>
<dbReference type="GO" id="GO:0005509">
    <property type="term" value="F:calcium ion binding"/>
    <property type="evidence" value="ECO:0007669"/>
    <property type="project" value="InterPro"/>
</dbReference>
<reference evidence="6" key="2">
    <citation type="submission" date="2012-11" db="EMBL/GenBank/DDBJ databases">
        <authorList>
            <person name="Kuo A."/>
            <person name="Curtis B.A."/>
            <person name="Tanifuji G."/>
            <person name="Burki F."/>
            <person name="Gruber A."/>
            <person name="Irimia M."/>
            <person name="Maruyama S."/>
            <person name="Arias M.C."/>
            <person name="Ball S.G."/>
            <person name="Gile G.H."/>
            <person name="Hirakawa Y."/>
            <person name="Hopkins J.F."/>
            <person name="Rensing S.A."/>
            <person name="Schmutz J."/>
            <person name="Symeonidi A."/>
            <person name="Elias M."/>
            <person name="Eveleigh R.J."/>
            <person name="Herman E.K."/>
            <person name="Klute M.J."/>
            <person name="Nakayama T."/>
            <person name="Obornik M."/>
            <person name="Reyes-Prieto A."/>
            <person name="Armbrust E.V."/>
            <person name="Aves S.J."/>
            <person name="Beiko R.G."/>
            <person name="Coutinho P."/>
            <person name="Dacks J.B."/>
            <person name="Durnford D.G."/>
            <person name="Fast N.M."/>
            <person name="Green B.R."/>
            <person name="Grisdale C."/>
            <person name="Hempe F."/>
            <person name="Henrissat B."/>
            <person name="Hoppner M.P."/>
            <person name="Ishida K.-I."/>
            <person name="Kim E."/>
            <person name="Koreny L."/>
            <person name="Kroth P.G."/>
            <person name="Liu Y."/>
            <person name="Malik S.-B."/>
            <person name="Maier U.G."/>
            <person name="McRose D."/>
            <person name="Mock T."/>
            <person name="Neilson J.A."/>
            <person name="Onodera N.T."/>
            <person name="Poole A.M."/>
            <person name="Pritham E.J."/>
            <person name="Richards T.A."/>
            <person name="Rocap G."/>
            <person name="Roy S.W."/>
            <person name="Sarai C."/>
            <person name="Schaack S."/>
            <person name="Shirato S."/>
            <person name="Slamovits C.H."/>
            <person name="Spencer D.F."/>
            <person name="Suzuki S."/>
            <person name="Worden A.Z."/>
            <person name="Zauner S."/>
            <person name="Barry K."/>
            <person name="Bell C."/>
            <person name="Bharti A.K."/>
            <person name="Crow J.A."/>
            <person name="Grimwood J."/>
            <person name="Kramer R."/>
            <person name="Lindquist E."/>
            <person name="Lucas S."/>
            <person name="Salamov A."/>
            <person name="McFadden G.I."/>
            <person name="Lane C.E."/>
            <person name="Keeling P.J."/>
            <person name="Gray M.W."/>
            <person name="Grigoriev I.V."/>
            <person name="Archibald J.M."/>
        </authorList>
    </citation>
    <scope>NUCLEOTIDE SEQUENCE</scope>
    <source>
        <strain evidence="6">CCMP2712</strain>
    </source>
</reference>
<keyword evidence="6" id="KW-1185">Reference proteome</keyword>
<dbReference type="CDD" id="cd00051">
    <property type="entry name" value="EFh"/>
    <property type="match status" value="1"/>
</dbReference>
<dbReference type="PROSITE" id="PS50222">
    <property type="entry name" value="EF_HAND_2"/>
    <property type="match status" value="2"/>
</dbReference>
<dbReference type="Pfam" id="PF13499">
    <property type="entry name" value="EF-hand_7"/>
    <property type="match status" value="1"/>
</dbReference>
<dbReference type="EnsemblProtists" id="EKX45691">
    <property type="protein sequence ID" value="EKX45691"/>
    <property type="gene ID" value="GUITHDRAFT_138894"/>
</dbReference>
<dbReference type="OrthoDB" id="10260307at2759"/>
<evidence type="ECO:0000256" key="1">
    <source>
        <dbReference type="ARBA" id="ARBA00022837"/>
    </source>
</evidence>
<reference evidence="5" key="3">
    <citation type="submission" date="2015-06" db="UniProtKB">
        <authorList>
            <consortium name="EnsemblProtists"/>
        </authorList>
    </citation>
    <scope>IDENTIFICATION</scope>
</reference>
<feature type="region of interest" description="Disordered" evidence="2">
    <location>
        <begin position="168"/>
        <end position="210"/>
    </location>
</feature>
<dbReference type="PaxDb" id="55529-EKX45691"/>
<dbReference type="InterPro" id="IPR018247">
    <property type="entry name" value="EF_Hand_1_Ca_BS"/>
</dbReference>
<dbReference type="Proteomes" id="UP000011087">
    <property type="component" value="Unassembled WGS sequence"/>
</dbReference>
<dbReference type="InterPro" id="IPR002048">
    <property type="entry name" value="EF_hand_dom"/>
</dbReference>
<dbReference type="SUPFAM" id="SSF47473">
    <property type="entry name" value="EF-hand"/>
    <property type="match status" value="1"/>
</dbReference>
<dbReference type="PROSITE" id="PS00018">
    <property type="entry name" value="EF_HAND_1"/>
    <property type="match status" value="2"/>
</dbReference>
<dbReference type="SMART" id="SM00054">
    <property type="entry name" value="EFh"/>
    <property type="match status" value="2"/>
</dbReference>
<name>L1JAY5_GUITC</name>
<proteinExistence type="predicted"/>
<feature type="domain" description="EF-hand" evidence="3">
    <location>
        <begin position="83"/>
        <end position="118"/>
    </location>
</feature>
<dbReference type="GeneID" id="17302225"/>
<reference evidence="4 6" key="1">
    <citation type="journal article" date="2012" name="Nature">
        <title>Algal genomes reveal evolutionary mosaicism and the fate of nucleomorphs.</title>
        <authorList>
            <consortium name="DOE Joint Genome Institute"/>
            <person name="Curtis B.A."/>
            <person name="Tanifuji G."/>
            <person name="Burki F."/>
            <person name="Gruber A."/>
            <person name="Irimia M."/>
            <person name="Maruyama S."/>
            <person name="Arias M.C."/>
            <person name="Ball S.G."/>
            <person name="Gile G.H."/>
            <person name="Hirakawa Y."/>
            <person name="Hopkins J.F."/>
            <person name="Kuo A."/>
            <person name="Rensing S.A."/>
            <person name="Schmutz J."/>
            <person name="Symeonidi A."/>
            <person name="Elias M."/>
            <person name="Eveleigh R.J."/>
            <person name="Herman E.K."/>
            <person name="Klute M.J."/>
            <person name="Nakayama T."/>
            <person name="Obornik M."/>
            <person name="Reyes-Prieto A."/>
            <person name="Armbrust E.V."/>
            <person name="Aves S.J."/>
            <person name="Beiko R.G."/>
            <person name="Coutinho P."/>
            <person name="Dacks J.B."/>
            <person name="Durnford D.G."/>
            <person name="Fast N.M."/>
            <person name="Green B.R."/>
            <person name="Grisdale C.J."/>
            <person name="Hempel F."/>
            <person name="Henrissat B."/>
            <person name="Hoppner M.P."/>
            <person name="Ishida K."/>
            <person name="Kim E."/>
            <person name="Koreny L."/>
            <person name="Kroth P.G."/>
            <person name="Liu Y."/>
            <person name="Malik S.B."/>
            <person name="Maier U.G."/>
            <person name="McRose D."/>
            <person name="Mock T."/>
            <person name="Neilson J.A."/>
            <person name="Onodera N.T."/>
            <person name="Poole A.M."/>
            <person name="Pritham E.J."/>
            <person name="Richards T.A."/>
            <person name="Rocap G."/>
            <person name="Roy S.W."/>
            <person name="Sarai C."/>
            <person name="Schaack S."/>
            <person name="Shirato S."/>
            <person name="Slamovits C.H."/>
            <person name="Spencer D.F."/>
            <person name="Suzuki S."/>
            <person name="Worden A.Z."/>
            <person name="Zauner S."/>
            <person name="Barry K."/>
            <person name="Bell C."/>
            <person name="Bharti A.K."/>
            <person name="Crow J.A."/>
            <person name="Grimwood J."/>
            <person name="Kramer R."/>
            <person name="Lindquist E."/>
            <person name="Lucas S."/>
            <person name="Salamov A."/>
            <person name="McFadden G.I."/>
            <person name="Lane C.E."/>
            <person name="Keeling P.J."/>
            <person name="Gray M.W."/>
            <person name="Grigoriev I.V."/>
            <person name="Archibald J.M."/>
        </authorList>
    </citation>
    <scope>NUCLEOTIDE SEQUENCE</scope>
    <source>
        <strain evidence="4 6">CCMP2712</strain>
    </source>
</reference>
<dbReference type="STRING" id="905079.L1JAY5"/>
<evidence type="ECO:0000313" key="5">
    <source>
        <dbReference type="EnsemblProtists" id="EKX45691"/>
    </source>
</evidence>
<dbReference type="EMBL" id="JH992998">
    <property type="protein sequence ID" value="EKX45691.1"/>
    <property type="molecule type" value="Genomic_DNA"/>
</dbReference>
<dbReference type="eggNOG" id="KOG0027">
    <property type="taxonomic scope" value="Eukaryota"/>
</dbReference>
<evidence type="ECO:0000313" key="6">
    <source>
        <dbReference type="Proteomes" id="UP000011087"/>
    </source>
</evidence>
<dbReference type="AlphaFoldDB" id="L1JAY5"/>
<dbReference type="RefSeq" id="XP_005832671.1">
    <property type="nucleotide sequence ID" value="XM_005832614.1"/>
</dbReference>
<dbReference type="KEGG" id="gtt:GUITHDRAFT_138894"/>
<keyword evidence="1" id="KW-0106">Calcium</keyword>
<accession>L1JAY5</accession>
<evidence type="ECO:0000259" key="3">
    <source>
        <dbReference type="PROSITE" id="PS50222"/>
    </source>
</evidence>
<feature type="domain" description="EF-hand" evidence="3">
    <location>
        <begin position="119"/>
        <end position="154"/>
    </location>
</feature>
<evidence type="ECO:0000313" key="4">
    <source>
        <dbReference type="EMBL" id="EKX45691.1"/>
    </source>
</evidence>
<sequence length="389" mass="43977">MDSESEDKALEEGLKRLVATDVFTRTKSVEECMMDRIAELKGSLFQRLSSVSSTISSTASTLENAKKFFIQYFSGVSSAERPQLSNKIQAAFKKFDANGSDQLDIHELGNAFAAMGLRMTIPELEALLAEFDLNNDGFIDSDEFEHLIRMKLNVFCLQGCKACQHGKSNQPLNGYSNEEDVQESSQHADSASEKEERARQVARDEGKKRALPPALHEQISIMASDYHGTANLRRNDVSPKRLFTGTMRKVRSEPVVYKPAYLVRYSSPSHEEPTRSPNFLTVRRFYHPQVSSKKQVHLSLPSAPIEMEVDPKLELRLSRRLPQSVHVARVSPGESLKARHKASSEILFPVLKTSLPGWLTSRETDKDRQPPRTGYLTARTVQTPRRYYR</sequence>
<dbReference type="InterPro" id="IPR011992">
    <property type="entry name" value="EF-hand-dom_pair"/>
</dbReference>
<dbReference type="Gene3D" id="1.10.238.10">
    <property type="entry name" value="EF-hand"/>
    <property type="match status" value="1"/>
</dbReference>